<dbReference type="InterPro" id="IPR006128">
    <property type="entry name" value="Lipoprotein_PsaA-like"/>
</dbReference>
<evidence type="ECO:0000256" key="6">
    <source>
        <dbReference type="SAM" id="MobiDB-lite"/>
    </source>
</evidence>
<organism evidence="8 9">
    <name type="scientific">Corynebacterium alimapuense</name>
    <dbReference type="NCBI Taxonomy" id="1576874"/>
    <lineage>
        <taxon>Bacteria</taxon>
        <taxon>Bacillati</taxon>
        <taxon>Actinomycetota</taxon>
        <taxon>Actinomycetes</taxon>
        <taxon>Mycobacteriales</taxon>
        <taxon>Corynebacteriaceae</taxon>
        <taxon>Corynebacterium</taxon>
    </lineage>
</organism>
<evidence type="ECO:0000313" key="9">
    <source>
        <dbReference type="Proteomes" id="UP000266975"/>
    </source>
</evidence>
<keyword evidence="4 7" id="KW-0732">Signal</keyword>
<dbReference type="Proteomes" id="UP000266975">
    <property type="component" value="Unassembled WGS sequence"/>
</dbReference>
<dbReference type="InterPro" id="IPR006127">
    <property type="entry name" value="ZnuA-like"/>
</dbReference>
<evidence type="ECO:0000256" key="5">
    <source>
        <dbReference type="RuleBase" id="RU003512"/>
    </source>
</evidence>
<dbReference type="PRINTS" id="PR00690">
    <property type="entry name" value="ADHESNFAMILY"/>
</dbReference>
<comment type="subcellular location">
    <subcellularLocation>
        <location evidence="1">Cell envelope</location>
    </subcellularLocation>
</comment>
<dbReference type="Pfam" id="PF01297">
    <property type="entry name" value="ZnuA"/>
    <property type="match status" value="1"/>
</dbReference>
<reference evidence="8 9" key="1">
    <citation type="submission" date="2018-02" db="EMBL/GenBank/DDBJ databases">
        <title>Corynebacterium alimpuense sp. nov., a marine obligate actinomycete isolated from sediments of Valparaiso bay, Chile.</title>
        <authorList>
            <person name="Claverias F."/>
            <person name="Gonzales-Siles L."/>
            <person name="Salva-Serra F."/>
            <person name="Inganaes E."/>
            <person name="Molin K."/>
            <person name="Cumsille A."/>
            <person name="Undabarrena A."/>
            <person name="Couve E."/>
            <person name="Moore E.R.B."/>
            <person name="Gomila M."/>
            <person name="Camara B."/>
        </authorList>
    </citation>
    <scope>NUCLEOTIDE SEQUENCE [LARGE SCALE GENOMIC DNA]</scope>
    <source>
        <strain evidence="8 9">CCUG 69366</strain>
    </source>
</reference>
<evidence type="ECO:0000256" key="2">
    <source>
        <dbReference type="ARBA" id="ARBA00022448"/>
    </source>
</evidence>
<feature type="compositionally biased region" description="Basic and acidic residues" evidence="6">
    <location>
        <begin position="135"/>
        <end position="169"/>
    </location>
</feature>
<comment type="similarity">
    <text evidence="5">Belongs to the bacterial solute-binding protein 9 family.</text>
</comment>
<dbReference type="Gene3D" id="3.40.50.1980">
    <property type="entry name" value="Nitrogenase molybdenum iron protein domain"/>
    <property type="match status" value="3"/>
</dbReference>
<comment type="caution">
    <text evidence="8">The sequence shown here is derived from an EMBL/GenBank/DDBJ whole genome shotgun (WGS) entry which is preliminary data.</text>
</comment>
<dbReference type="PANTHER" id="PTHR42953">
    <property type="entry name" value="HIGH-AFFINITY ZINC UPTAKE SYSTEM PROTEIN ZNUA-RELATED"/>
    <property type="match status" value="1"/>
</dbReference>
<dbReference type="OrthoDB" id="9810636at2"/>
<dbReference type="GO" id="GO:0030001">
    <property type="term" value="P:metal ion transport"/>
    <property type="evidence" value="ECO:0007669"/>
    <property type="project" value="InterPro"/>
</dbReference>
<feature type="compositionally biased region" description="Basic and acidic residues" evidence="6">
    <location>
        <begin position="178"/>
        <end position="230"/>
    </location>
</feature>
<protein>
    <submittedName>
        <fullName evidence="8">Zinc ABC transporter substrate-binding protein</fullName>
    </submittedName>
</protein>
<dbReference type="InterPro" id="IPR050492">
    <property type="entry name" value="Bact_metal-bind_prot9"/>
</dbReference>
<feature type="region of interest" description="Disordered" evidence="6">
    <location>
        <begin position="125"/>
        <end position="230"/>
    </location>
</feature>
<dbReference type="AlphaFoldDB" id="A0A3M8K9Q8"/>
<proteinExistence type="inferred from homology"/>
<dbReference type="GO" id="GO:0030313">
    <property type="term" value="C:cell envelope"/>
    <property type="evidence" value="ECO:0007669"/>
    <property type="project" value="UniProtKB-SubCell"/>
</dbReference>
<accession>A0A3M8K9Q8</accession>
<evidence type="ECO:0000256" key="7">
    <source>
        <dbReference type="SAM" id="SignalP"/>
    </source>
</evidence>
<dbReference type="GO" id="GO:0007155">
    <property type="term" value="P:cell adhesion"/>
    <property type="evidence" value="ECO:0007669"/>
    <property type="project" value="InterPro"/>
</dbReference>
<keyword evidence="3" id="KW-0479">Metal-binding</keyword>
<dbReference type="PANTHER" id="PTHR42953:SF1">
    <property type="entry name" value="METAL-BINDING PROTEIN HI_0362-RELATED"/>
    <property type="match status" value="1"/>
</dbReference>
<evidence type="ECO:0000256" key="4">
    <source>
        <dbReference type="ARBA" id="ARBA00022729"/>
    </source>
</evidence>
<keyword evidence="2 5" id="KW-0813">Transport</keyword>
<dbReference type="RefSeq" id="WP_123047581.1">
    <property type="nucleotide sequence ID" value="NZ_PTJO01000003.1"/>
</dbReference>
<dbReference type="GO" id="GO:0046872">
    <property type="term" value="F:metal ion binding"/>
    <property type="evidence" value="ECO:0007669"/>
    <property type="project" value="UniProtKB-KW"/>
</dbReference>
<gene>
    <name evidence="8" type="ORF">C5L39_04075</name>
</gene>
<evidence type="ECO:0000256" key="1">
    <source>
        <dbReference type="ARBA" id="ARBA00004196"/>
    </source>
</evidence>
<keyword evidence="9" id="KW-1185">Reference proteome</keyword>
<name>A0A3M8K9Q8_9CORY</name>
<evidence type="ECO:0000256" key="3">
    <source>
        <dbReference type="ARBA" id="ARBA00022723"/>
    </source>
</evidence>
<dbReference type="SUPFAM" id="SSF53807">
    <property type="entry name" value="Helical backbone' metal receptor"/>
    <property type="match status" value="1"/>
</dbReference>
<feature type="chain" id="PRO_5039134734" evidence="7">
    <location>
        <begin position="20"/>
        <end position="402"/>
    </location>
</feature>
<dbReference type="PROSITE" id="PS51257">
    <property type="entry name" value="PROKAR_LIPOPROTEIN"/>
    <property type="match status" value="1"/>
</dbReference>
<evidence type="ECO:0000313" key="8">
    <source>
        <dbReference type="EMBL" id="RNE49535.1"/>
    </source>
</evidence>
<sequence length="402" mass="42615">MRITAILGIIAVSSLTLGACSSADSDTDSVSTSADGTVSLVATTTQLGSISDQIATCAGGESSTLLPVGADPHDFSPSSAQVAEMVNADLVIANGLSLESGLEASLDQARADGAEVLEVAPEIDPLPFGESEEDHSDHDHGTEVEEDHSDHDHGTEVEEDHSDHDHEAEAGTEVEEDHSDHDHGTEVEEDHSDHDHGTEVEEDHSDHDHGTEVEEDHSDHDHDHDHGEYDPHFWLDASRMAVAAELIGQQVADSSGDDTWADCGIEVRDELDDLNAELIETLSVVPEQDRILVTDHDAFGYFAEAYDFDIIGVVVPGGSTEAEASSQELAELAGVISESGVPAIFSNTAVNQSVVEALAAEVGEDVQVVPLYVGSVGEEGSAAEDYQGMMRENSRLIVEALT</sequence>
<dbReference type="EMBL" id="PTJO01000003">
    <property type="protein sequence ID" value="RNE49535.1"/>
    <property type="molecule type" value="Genomic_DNA"/>
</dbReference>
<feature type="signal peptide" evidence="7">
    <location>
        <begin position="1"/>
        <end position="19"/>
    </location>
</feature>